<evidence type="ECO:0000313" key="3">
    <source>
        <dbReference type="Proteomes" id="UP000006039"/>
    </source>
</evidence>
<dbReference type="GeneID" id="20352016"/>
<reference evidence="1" key="2">
    <citation type="submission" date="2010-07" db="EMBL/GenBank/DDBJ databases">
        <authorList>
            <consortium name="The Broad Institute Genome Sequencing Platform"/>
            <consortium name="Broad Institute Genome Sequencing Center for Infectious Disease"/>
            <person name="Ma L.-J."/>
            <person name="Dead R."/>
            <person name="Young S."/>
            <person name="Zeng Q."/>
            <person name="Koehrsen M."/>
            <person name="Alvarado L."/>
            <person name="Berlin A."/>
            <person name="Chapman S.B."/>
            <person name="Chen Z."/>
            <person name="Freedman E."/>
            <person name="Gellesch M."/>
            <person name="Goldberg J."/>
            <person name="Griggs A."/>
            <person name="Gujja S."/>
            <person name="Heilman E.R."/>
            <person name="Heiman D."/>
            <person name="Hepburn T."/>
            <person name="Howarth C."/>
            <person name="Jen D."/>
            <person name="Larson L."/>
            <person name="Mehta T."/>
            <person name="Neiman D."/>
            <person name="Pearson M."/>
            <person name="Roberts A."/>
            <person name="Saif S."/>
            <person name="Shea T."/>
            <person name="Shenoy N."/>
            <person name="Sisk P."/>
            <person name="Stolte C."/>
            <person name="Sykes S."/>
            <person name="Walk T."/>
            <person name="White J."/>
            <person name="Yandava C."/>
            <person name="Haas B."/>
            <person name="Nusbaum C."/>
            <person name="Birren B."/>
        </authorList>
    </citation>
    <scope>NUCLEOTIDE SEQUENCE</scope>
    <source>
        <strain evidence="1">R3-111a-1</strain>
    </source>
</reference>
<reference evidence="1" key="3">
    <citation type="submission" date="2010-09" db="EMBL/GenBank/DDBJ databases">
        <title>Annotation of Gaeumannomyces graminis var. tritici R3-111a-1.</title>
        <authorList>
            <consortium name="The Broad Institute Genome Sequencing Platform"/>
            <person name="Ma L.-J."/>
            <person name="Dead R."/>
            <person name="Young S.K."/>
            <person name="Zeng Q."/>
            <person name="Gargeya S."/>
            <person name="Fitzgerald M."/>
            <person name="Haas B."/>
            <person name="Abouelleil A."/>
            <person name="Alvarado L."/>
            <person name="Arachchi H.M."/>
            <person name="Berlin A."/>
            <person name="Brown A."/>
            <person name="Chapman S.B."/>
            <person name="Chen Z."/>
            <person name="Dunbar C."/>
            <person name="Freedman E."/>
            <person name="Gearin G."/>
            <person name="Gellesch M."/>
            <person name="Goldberg J."/>
            <person name="Griggs A."/>
            <person name="Gujja S."/>
            <person name="Heiman D."/>
            <person name="Howarth C."/>
            <person name="Larson L."/>
            <person name="Lui A."/>
            <person name="MacDonald P.J.P."/>
            <person name="Mehta T."/>
            <person name="Montmayeur A."/>
            <person name="Murphy C."/>
            <person name="Neiman D."/>
            <person name="Pearson M."/>
            <person name="Priest M."/>
            <person name="Roberts A."/>
            <person name="Saif S."/>
            <person name="Shea T."/>
            <person name="Shenoy N."/>
            <person name="Sisk P."/>
            <person name="Stolte C."/>
            <person name="Sykes S."/>
            <person name="Yandava C."/>
            <person name="Wortman J."/>
            <person name="Nusbaum C."/>
            <person name="Birren B."/>
        </authorList>
    </citation>
    <scope>NUCLEOTIDE SEQUENCE</scope>
    <source>
        <strain evidence="1">R3-111a-1</strain>
    </source>
</reference>
<gene>
    <name evidence="2" type="primary">20352016</name>
    <name evidence="1" type="ORF">GGTG_11558</name>
</gene>
<evidence type="ECO:0000313" key="1">
    <source>
        <dbReference type="EMBL" id="EJT70535.1"/>
    </source>
</evidence>
<name>J3PDI5_GAET3</name>
<dbReference type="EnsemblFungi" id="EJT70535">
    <property type="protein sequence ID" value="EJT70535"/>
    <property type="gene ID" value="GGTG_11558"/>
</dbReference>
<organism evidence="1">
    <name type="scientific">Gaeumannomyces tritici (strain R3-111a-1)</name>
    <name type="common">Wheat and barley take-all root rot fungus</name>
    <name type="synonym">Gaeumannomyces graminis var. tritici</name>
    <dbReference type="NCBI Taxonomy" id="644352"/>
    <lineage>
        <taxon>Eukaryota</taxon>
        <taxon>Fungi</taxon>
        <taxon>Dikarya</taxon>
        <taxon>Ascomycota</taxon>
        <taxon>Pezizomycotina</taxon>
        <taxon>Sordariomycetes</taxon>
        <taxon>Sordariomycetidae</taxon>
        <taxon>Magnaporthales</taxon>
        <taxon>Magnaporthaceae</taxon>
        <taxon>Gaeumannomyces</taxon>
    </lineage>
</organism>
<dbReference type="AlphaFoldDB" id="J3PDI5"/>
<dbReference type="VEuPathDB" id="FungiDB:GGTG_11558"/>
<accession>J3PDI5</accession>
<protein>
    <submittedName>
        <fullName evidence="1 2">Uncharacterized protein</fullName>
    </submittedName>
</protein>
<sequence>MAIFTGVPKTFSLQALARAEIFANKDAISGALPLFWQFNVKGFAAFLNARFWALFISVISKSNFFEPFKFALPETEEFTAIIAVFKHKLKDPSLNSIVKSGLFLIGIIFRNCFLRYKHFVSNAYLIVKALLKKFVIVPLRGPKKKGIYLLSKYAVERGKSIPLLLNFSLTFFSIKTNFNG</sequence>
<reference evidence="3" key="1">
    <citation type="submission" date="2010-07" db="EMBL/GenBank/DDBJ databases">
        <title>The genome sequence of Gaeumannomyces graminis var. tritici strain R3-111a-1.</title>
        <authorList>
            <consortium name="The Broad Institute Genome Sequencing Platform"/>
            <person name="Ma L.-J."/>
            <person name="Dead R."/>
            <person name="Young S."/>
            <person name="Zeng Q."/>
            <person name="Koehrsen M."/>
            <person name="Alvarado L."/>
            <person name="Berlin A."/>
            <person name="Chapman S.B."/>
            <person name="Chen Z."/>
            <person name="Freedman E."/>
            <person name="Gellesch M."/>
            <person name="Goldberg J."/>
            <person name="Griggs A."/>
            <person name="Gujja S."/>
            <person name="Heilman E.R."/>
            <person name="Heiman D."/>
            <person name="Hepburn T."/>
            <person name="Howarth C."/>
            <person name="Jen D."/>
            <person name="Larson L."/>
            <person name="Mehta T."/>
            <person name="Neiman D."/>
            <person name="Pearson M."/>
            <person name="Roberts A."/>
            <person name="Saif S."/>
            <person name="Shea T."/>
            <person name="Shenoy N."/>
            <person name="Sisk P."/>
            <person name="Stolte C."/>
            <person name="Sykes S."/>
            <person name="Walk T."/>
            <person name="White J."/>
            <person name="Yandava C."/>
            <person name="Haas B."/>
            <person name="Nusbaum C."/>
            <person name="Birren B."/>
        </authorList>
    </citation>
    <scope>NUCLEOTIDE SEQUENCE [LARGE SCALE GENOMIC DNA]</scope>
    <source>
        <strain evidence="3">R3-111a-1</strain>
    </source>
</reference>
<dbReference type="Proteomes" id="UP000006039">
    <property type="component" value="Unassembled WGS sequence"/>
</dbReference>
<proteinExistence type="predicted"/>
<dbReference type="EMBL" id="GL385401">
    <property type="protein sequence ID" value="EJT70535.1"/>
    <property type="molecule type" value="Genomic_DNA"/>
</dbReference>
<evidence type="ECO:0000313" key="2">
    <source>
        <dbReference type="EnsemblFungi" id="EJT70535"/>
    </source>
</evidence>
<reference evidence="2" key="5">
    <citation type="submission" date="2018-04" db="UniProtKB">
        <authorList>
            <consortium name="EnsemblFungi"/>
        </authorList>
    </citation>
    <scope>IDENTIFICATION</scope>
    <source>
        <strain evidence="2">R3-111a-1</strain>
    </source>
</reference>
<keyword evidence="3" id="KW-1185">Reference proteome</keyword>
<dbReference type="HOGENOM" id="CLU_1496301_0_0_1"/>
<reference evidence="2" key="4">
    <citation type="journal article" date="2015" name="G3 (Bethesda)">
        <title>Genome sequences of three phytopathogenic species of the Magnaporthaceae family of fungi.</title>
        <authorList>
            <person name="Okagaki L.H."/>
            <person name="Nunes C.C."/>
            <person name="Sailsbery J."/>
            <person name="Clay B."/>
            <person name="Brown D."/>
            <person name="John T."/>
            <person name="Oh Y."/>
            <person name="Young N."/>
            <person name="Fitzgerald M."/>
            <person name="Haas B.J."/>
            <person name="Zeng Q."/>
            <person name="Young S."/>
            <person name="Adiconis X."/>
            <person name="Fan L."/>
            <person name="Levin J.Z."/>
            <person name="Mitchell T.K."/>
            <person name="Okubara P.A."/>
            <person name="Farman M.L."/>
            <person name="Kohn L.M."/>
            <person name="Birren B."/>
            <person name="Ma L.-J."/>
            <person name="Dean R.A."/>
        </authorList>
    </citation>
    <scope>NUCLEOTIDE SEQUENCE</scope>
    <source>
        <strain evidence="2">R3-111a-1</strain>
    </source>
</reference>
<dbReference type="RefSeq" id="XP_009227713.1">
    <property type="nucleotide sequence ID" value="XM_009229449.1"/>
</dbReference>